<dbReference type="RefSeq" id="WP_093886699.1">
    <property type="nucleotide sequence ID" value="NZ_FOQY01000005.1"/>
</dbReference>
<dbReference type="Gene3D" id="1.10.10.10">
    <property type="entry name" value="Winged helix-like DNA-binding domain superfamily/Winged helix DNA-binding domain"/>
    <property type="match status" value="1"/>
</dbReference>
<sequence length="147" mass="16128">MSPTPRSVRFEDAVLDKLAKFVMEHPGLSVSAAVNLLITEALRMEEHPGVLFRTGPSGRRAVVTGGPDVWEVIRAIRATRAAEPDATADEIVTMTAEYSGLPSHQVRAAIRYWSDYPDEIDTQIAAAEGAAQKAEERWRREQGLLAS</sequence>
<organism evidence="1 2">
    <name type="scientific">Streptosporangium canum</name>
    <dbReference type="NCBI Taxonomy" id="324952"/>
    <lineage>
        <taxon>Bacteria</taxon>
        <taxon>Bacillati</taxon>
        <taxon>Actinomycetota</taxon>
        <taxon>Actinomycetes</taxon>
        <taxon>Streptosporangiales</taxon>
        <taxon>Streptosporangiaceae</taxon>
        <taxon>Streptosporangium</taxon>
    </lineage>
</organism>
<dbReference type="Proteomes" id="UP000199111">
    <property type="component" value="Unassembled WGS sequence"/>
</dbReference>
<accession>A0A1I3LSX8</accession>
<evidence type="ECO:0000313" key="1">
    <source>
        <dbReference type="EMBL" id="SFI87878.1"/>
    </source>
</evidence>
<reference evidence="2" key="1">
    <citation type="submission" date="2016-10" db="EMBL/GenBank/DDBJ databases">
        <authorList>
            <person name="Varghese N."/>
            <person name="Submissions S."/>
        </authorList>
    </citation>
    <scope>NUCLEOTIDE SEQUENCE [LARGE SCALE GENOMIC DNA]</scope>
    <source>
        <strain evidence="2">CGMCC 4.2126</strain>
    </source>
</reference>
<evidence type="ECO:0008006" key="3">
    <source>
        <dbReference type="Google" id="ProtNLM"/>
    </source>
</evidence>
<name>A0A1I3LSX8_9ACTN</name>
<dbReference type="EMBL" id="FOQY01000005">
    <property type="protein sequence ID" value="SFI87878.1"/>
    <property type="molecule type" value="Genomic_DNA"/>
</dbReference>
<gene>
    <name evidence="1" type="ORF">SAMN05216275_105256</name>
</gene>
<dbReference type="AlphaFoldDB" id="A0A1I3LSX8"/>
<proteinExistence type="predicted"/>
<evidence type="ECO:0000313" key="2">
    <source>
        <dbReference type="Proteomes" id="UP000199111"/>
    </source>
</evidence>
<dbReference type="GeneID" id="96297780"/>
<dbReference type="InterPro" id="IPR036388">
    <property type="entry name" value="WH-like_DNA-bd_sf"/>
</dbReference>
<protein>
    <recommendedName>
        <fullName evidence="3">CopG family transcriptional regulator</fullName>
    </recommendedName>
</protein>
<keyword evidence="2" id="KW-1185">Reference proteome</keyword>